<evidence type="ECO:0000256" key="2">
    <source>
        <dbReference type="SAM" id="SignalP"/>
    </source>
</evidence>
<accession>A0AA37XED8</accession>
<protein>
    <recommendedName>
        <fullName evidence="5">DUF4352 domain-containing protein</fullName>
    </recommendedName>
</protein>
<feature type="region of interest" description="Disordered" evidence="1">
    <location>
        <begin position="28"/>
        <end position="52"/>
    </location>
</feature>
<keyword evidence="4" id="KW-1185">Reference proteome</keyword>
<dbReference type="AlphaFoldDB" id="A0AA37XED8"/>
<keyword evidence="2" id="KW-0732">Signal</keyword>
<feature type="signal peptide" evidence="2">
    <location>
        <begin position="1"/>
        <end position="24"/>
    </location>
</feature>
<evidence type="ECO:0000256" key="1">
    <source>
        <dbReference type="SAM" id="MobiDB-lite"/>
    </source>
</evidence>
<evidence type="ECO:0008006" key="5">
    <source>
        <dbReference type="Google" id="ProtNLM"/>
    </source>
</evidence>
<evidence type="ECO:0000313" key="3">
    <source>
        <dbReference type="EMBL" id="GMA31589.1"/>
    </source>
</evidence>
<name>A0AA37XED8_9MICO</name>
<sequence>MFGVRRSLLTVAAVTALVAFTACTGEPDQSVTETVTAQPTESPTGSADGTTLTMAPVVAPETLPLELGEQLVIRDDSGTTVATMTVNAIDENPTCRPSTDSQIPGFGKYIQVTIGATARAEWDVFTHGPLRVGDGMFAGRVDGRLPFSAISTAYQCFGDEIISLQPGESWAGPIIVDVPNETTSITIRPWRDSEARWEIQIP</sequence>
<reference evidence="3" key="1">
    <citation type="journal article" date="2014" name="Int. J. Syst. Evol. Microbiol.">
        <title>Complete genome sequence of Corynebacterium casei LMG S-19264T (=DSM 44701T), isolated from a smear-ripened cheese.</title>
        <authorList>
            <consortium name="US DOE Joint Genome Institute (JGI-PGF)"/>
            <person name="Walter F."/>
            <person name="Albersmeier A."/>
            <person name="Kalinowski J."/>
            <person name="Ruckert C."/>
        </authorList>
    </citation>
    <scope>NUCLEOTIDE SEQUENCE</scope>
    <source>
        <strain evidence="3">NBRC 112290</strain>
    </source>
</reference>
<organism evidence="3 4">
    <name type="scientific">Litorihabitans aurantiacus</name>
    <dbReference type="NCBI Taxonomy" id="1930061"/>
    <lineage>
        <taxon>Bacteria</taxon>
        <taxon>Bacillati</taxon>
        <taxon>Actinomycetota</taxon>
        <taxon>Actinomycetes</taxon>
        <taxon>Micrococcales</taxon>
        <taxon>Beutenbergiaceae</taxon>
        <taxon>Litorihabitans</taxon>
    </lineage>
</organism>
<dbReference type="EMBL" id="BSUM01000001">
    <property type="protein sequence ID" value="GMA31589.1"/>
    <property type="molecule type" value="Genomic_DNA"/>
</dbReference>
<proteinExistence type="predicted"/>
<dbReference type="PROSITE" id="PS51257">
    <property type="entry name" value="PROKAR_LIPOPROTEIN"/>
    <property type="match status" value="1"/>
</dbReference>
<feature type="chain" id="PRO_5041223172" description="DUF4352 domain-containing protein" evidence="2">
    <location>
        <begin position="25"/>
        <end position="202"/>
    </location>
</feature>
<reference evidence="3" key="2">
    <citation type="submission" date="2023-02" db="EMBL/GenBank/DDBJ databases">
        <authorList>
            <person name="Sun Q."/>
            <person name="Mori K."/>
        </authorList>
    </citation>
    <scope>NUCLEOTIDE SEQUENCE</scope>
    <source>
        <strain evidence="3">NBRC 112290</strain>
    </source>
</reference>
<dbReference type="Proteomes" id="UP001157161">
    <property type="component" value="Unassembled WGS sequence"/>
</dbReference>
<comment type="caution">
    <text evidence="3">The sequence shown here is derived from an EMBL/GenBank/DDBJ whole genome shotgun (WGS) entry which is preliminary data.</text>
</comment>
<evidence type="ECO:0000313" key="4">
    <source>
        <dbReference type="Proteomes" id="UP001157161"/>
    </source>
</evidence>
<gene>
    <name evidence="3" type="ORF">GCM10025875_15810</name>
</gene>